<reference evidence="2 3" key="1">
    <citation type="journal article" date="2019" name="New Phytol.">
        <title>Comparative genomics reveals unique wood-decay strategies and fruiting body development in the Schizophyllaceae.</title>
        <authorList>
            <person name="Almasi E."/>
            <person name="Sahu N."/>
            <person name="Krizsan K."/>
            <person name="Balint B."/>
            <person name="Kovacs G.M."/>
            <person name="Kiss B."/>
            <person name="Cseklye J."/>
            <person name="Drula E."/>
            <person name="Henrissat B."/>
            <person name="Nagy I."/>
            <person name="Chovatia M."/>
            <person name="Adam C."/>
            <person name="LaButti K."/>
            <person name="Lipzen A."/>
            <person name="Riley R."/>
            <person name="Grigoriev I.V."/>
            <person name="Nagy L.G."/>
        </authorList>
    </citation>
    <scope>NUCLEOTIDE SEQUENCE [LARGE SCALE GENOMIC DNA]</scope>
    <source>
        <strain evidence="2 3">NL-1724</strain>
    </source>
</reference>
<feature type="compositionally biased region" description="Acidic residues" evidence="1">
    <location>
        <begin position="577"/>
        <end position="601"/>
    </location>
</feature>
<feature type="compositionally biased region" description="Basic and acidic residues" evidence="1">
    <location>
        <begin position="542"/>
        <end position="576"/>
    </location>
</feature>
<dbReference type="OrthoDB" id="548949at2759"/>
<gene>
    <name evidence="2" type="ORF">BD626DRAFT_546490</name>
</gene>
<organism evidence="2 3">
    <name type="scientific">Schizophyllum amplum</name>
    <dbReference type="NCBI Taxonomy" id="97359"/>
    <lineage>
        <taxon>Eukaryota</taxon>
        <taxon>Fungi</taxon>
        <taxon>Dikarya</taxon>
        <taxon>Basidiomycota</taxon>
        <taxon>Agaricomycotina</taxon>
        <taxon>Agaricomycetes</taxon>
        <taxon>Agaricomycetidae</taxon>
        <taxon>Agaricales</taxon>
        <taxon>Schizophyllaceae</taxon>
        <taxon>Schizophyllum</taxon>
    </lineage>
</organism>
<keyword evidence="3" id="KW-1185">Reference proteome</keyword>
<dbReference type="InterPro" id="IPR001680">
    <property type="entry name" value="WD40_rpt"/>
</dbReference>
<evidence type="ECO:0000256" key="1">
    <source>
        <dbReference type="SAM" id="MobiDB-lite"/>
    </source>
</evidence>
<feature type="region of interest" description="Disordered" evidence="1">
    <location>
        <begin position="133"/>
        <end position="158"/>
    </location>
</feature>
<sequence length="655" mass="72401">MTSPYIKTFEVIKRKRDKLVVKLQGEDASDDDDKKLIALMKDICTVVRDASRAPNASEVLPEVLEAAEKLLDGTIMMAYDACEVYDFLPSYAHTEDGSAPFVQDPTREANLIGSLGDPLIQLMQRVLGLPPQKGGSLPSTIPQHRDFNSTPKPHKNTSPLARFRDQEFIPRIPATAPVAQAVYYGCCSISSEEHVPPPSRIITAPGMDALLMTGSNGWKLRDPFVCNYDLASVSGWKGTPDSETISTGLLDIAYHVALDPTRKLAWAADDSRAKSFSLDDETSLLPVHTLRCTRKGPLAIVDNGARVLRGGVGGIDVWNMDGLPTHGPEGDKRIGKGKISIENSWRDPDDLEEAIERSTGTPRTSSIDFNGTIEQWHFPSWWSTAGALKALTAGNNRSAVVARDLRDQGKVTMRYVGHGGDLCTITSSDADPNSFLTSASDGIVRLFDVRQPLPQLSVDSGEASERTYSALYIHMDGIPVIFTGGSHKTQGIKVWDPRAKKLVYELATGNNCVNSLAWDAPRSTLYAATECDNMDRMGTTHDYRQARIRDDDFGINDRRGQPPREPKVKKDRRDKDAMDEDEDEDDDDDEDGSVDEDEYDNELGWPERSYHNEAYFGYAWDCGDHRLIRYKFGLDADATVVPEYGQASPGGDSYW</sequence>
<dbReference type="Gene3D" id="2.130.10.10">
    <property type="entry name" value="YVTN repeat-like/Quinoprotein amine dehydrogenase"/>
    <property type="match status" value="1"/>
</dbReference>
<evidence type="ECO:0000313" key="3">
    <source>
        <dbReference type="Proteomes" id="UP000320762"/>
    </source>
</evidence>
<accession>A0A550CMW3</accession>
<comment type="caution">
    <text evidence="2">The sequence shown here is derived from an EMBL/GenBank/DDBJ whole genome shotgun (WGS) entry which is preliminary data.</text>
</comment>
<feature type="region of interest" description="Disordered" evidence="1">
    <location>
        <begin position="542"/>
        <end position="605"/>
    </location>
</feature>
<dbReference type="SUPFAM" id="SSF50978">
    <property type="entry name" value="WD40 repeat-like"/>
    <property type="match status" value="1"/>
</dbReference>
<dbReference type="STRING" id="97359.A0A550CMW3"/>
<evidence type="ECO:0000313" key="2">
    <source>
        <dbReference type="EMBL" id="TRM66145.1"/>
    </source>
</evidence>
<dbReference type="InterPro" id="IPR015943">
    <property type="entry name" value="WD40/YVTN_repeat-like_dom_sf"/>
</dbReference>
<name>A0A550CMW3_9AGAR</name>
<dbReference type="EMBL" id="VDMD01000004">
    <property type="protein sequence ID" value="TRM66145.1"/>
    <property type="molecule type" value="Genomic_DNA"/>
</dbReference>
<feature type="compositionally biased region" description="Polar residues" evidence="1">
    <location>
        <begin position="137"/>
        <end position="158"/>
    </location>
</feature>
<proteinExistence type="predicted"/>
<dbReference type="InterPro" id="IPR036322">
    <property type="entry name" value="WD40_repeat_dom_sf"/>
</dbReference>
<dbReference type="Proteomes" id="UP000320762">
    <property type="component" value="Unassembled WGS sequence"/>
</dbReference>
<dbReference type="SMART" id="SM00320">
    <property type="entry name" value="WD40"/>
    <property type="match status" value="2"/>
</dbReference>
<protein>
    <recommendedName>
        <fullName evidence="4">WD40-repeat-containing domain protein</fullName>
    </recommendedName>
</protein>
<dbReference type="AlphaFoldDB" id="A0A550CMW3"/>
<evidence type="ECO:0008006" key="4">
    <source>
        <dbReference type="Google" id="ProtNLM"/>
    </source>
</evidence>